<evidence type="ECO:0008006" key="4">
    <source>
        <dbReference type="Google" id="ProtNLM"/>
    </source>
</evidence>
<name>A0ABU3CJ20_9FLAO</name>
<dbReference type="Proteomes" id="UP001245285">
    <property type="component" value="Unassembled WGS sequence"/>
</dbReference>
<feature type="chain" id="PRO_5046904645" description="DUF4198 domain-containing protein" evidence="1">
    <location>
        <begin position="24"/>
        <end position="238"/>
    </location>
</feature>
<keyword evidence="1" id="KW-0732">Signal</keyword>
<dbReference type="RefSeq" id="WP_311494466.1">
    <property type="nucleotide sequence ID" value="NZ_JAVRHO010000007.1"/>
</dbReference>
<dbReference type="EMBL" id="JAVRHO010000007">
    <property type="protein sequence ID" value="MDT0646291.1"/>
    <property type="molecule type" value="Genomic_DNA"/>
</dbReference>
<organism evidence="2 3">
    <name type="scientific">Autumnicola lenta</name>
    <dbReference type="NCBI Taxonomy" id="3075593"/>
    <lineage>
        <taxon>Bacteria</taxon>
        <taxon>Pseudomonadati</taxon>
        <taxon>Bacteroidota</taxon>
        <taxon>Flavobacteriia</taxon>
        <taxon>Flavobacteriales</taxon>
        <taxon>Flavobacteriaceae</taxon>
        <taxon>Autumnicola</taxon>
    </lineage>
</organism>
<proteinExistence type="predicted"/>
<accession>A0ABU3CJ20</accession>
<gene>
    <name evidence="2" type="ORF">RM545_06280</name>
</gene>
<reference evidence="2 3" key="1">
    <citation type="submission" date="2023-09" db="EMBL/GenBank/DDBJ databases">
        <authorList>
            <person name="Rey-Velasco X."/>
        </authorList>
    </citation>
    <scope>NUCLEOTIDE SEQUENCE [LARGE SCALE GENOMIC DNA]</scope>
    <source>
        <strain evidence="2 3">F260</strain>
    </source>
</reference>
<evidence type="ECO:0000256" key="1">
    <source>
        <dbReference type="SAM" id="SignalP"/>
    </source>
</evidence>
<sequence length="238" mass="26567">MKTTRSTLLLFSFLFLKAVIAHAHALVIDTEARAVPGKEQEVKIYYSEFADGSVEKVVDWYSNVAEFQLYMVQPNGERVKLKTTAHEDHFTAAFTPEKEGAYRLEIAHTAEDPGDGTAYQFNAFANIWAGNSSGVLPVTKENPELSLVEEQQSKDSGVRSFKTYFKGEPKEGITATVFMPSGKKKEEKSNSEGVITFNLEEKGAHFIEATTYDENEAGRTEKASYKATWRCATQKIVL</sequence>
<evidence type="ECO:0000313" key="3">
    <source>
        <dbReference type="Proteomes" id="UP001245285"/>
    </source>
</evidence>
<protein>
    <recommendedName>
        <fullName evidence="4">DUF4198 domain-containing protein</fullName>
    </recommendedName>
</protein>
<feature type="signal peptide" evidence="1">
    <location>
        <begin position="1"/>
        <end position="23"/>
    </location>
</feature>
<keyword evidence="3" id="KW-1185">Reference proteome</keyword>
<comment type="caution">
    <text evidence="2">The sequence shown here is derived from an EMBL/GenBank/DDBJ whole genome shotgun (WGS) entry which is preliminary data.</text>
</comment>
<evidence type="ECO:0000313" key="2">
    <source>
        <dbReference type="EMBL" id="MDT0646291.1"/>
    </source>
</evidence>